<protein>
    <submittedName>
        <fullName evidence="2">Uncharacterized protein</fullName>
    </submittedName>
</protein>
<accession>A0AAV0BZG5</accession>
<keyword evidence="1" id="KW-1133">Transmembrane helix</keyword>
<keyword evidence="3" id="KW-1185">Reference proteome</keyword>
<dbReference type="Proteomes" id="UP001152523">
    <property type="component" value="Unassembled WGS sequence"/>
</dbReference>
<proteinExistence type="predicted"/>
<reference evidence="2" key="1">
    <citation type="submission" date="2022-07" db="EMBL/GenBank/DDBJ databases">
        <authorList>
            <person name="Macas J."/>
            <person name="Novak P."/>
            <person name="Neumann P."/>
        </authorList>
    </citation>
    <scope>NUCLEOTIDE SEQUENCE</scope>
</reference>
<evidence type="ECO:0000313" key="3">
    <source>
        <dbReference type="Proteomes" id="UP001152523"/>
    </source>
</evidence>
<dbReference type="PANTHER" id="PTHR36369">
    <property type="entry name" value="TRANSMEMBRANE PROTEIN"/>
    <property type="match status" value="1"/>
</dbReference>
<gene>
    <name evidence="2" type="ORF">CEPIT_LOCUS813</name>
</gene>
<organism evidence="2 3">
    <name type="scientific">Cuscuta epithymum</name>
    <dbReference type="NCBI Taxonomy" id="186058"/>
    <lineage>
        <taxon>Eukaryota</taxon>
        <taxon>Viridiplantae</taxon>
        <taxon>Streptophyta</taxon>
        <taxon>Embryophyta</taxon>
        <taxon>Tracheophyta</taxon>
        <taxon>Spermatophyta</taxon>
        <taxon>Magnoliopsida</taxon>
        <taxon>eudicotyledons</taxon>
        <taxon>Gunneridae</taxon>
        <taxon>Pentapetalae</taxon>
        <taxon>asterids</taxon>
        <taxon>lamiids</taxon>
        <taxon>Solanales</taxon>
        <taxon>Convolvulaceae</taxon>
        <taxon>Cuscuteae</taxon>
        <taxon>Cuscuta</taxon>
        <taxon>Cuscuta subgen. Cuscuta</taxon>
    </lineage>
</organism>
<dbReference type="AlphaFoldDB" id="A0AAV0BZG5"/>
<evidence type="ECO:0000313" key="2">
    <source>
        <dbReference type="EMBL" id="CAH9055535.1"/>
    </source>
</evidence>
<dbReference type="PANTHER" id="PTHR36369:SF1">
    <property type="entry name" value="TRANSMEMBRANE PROTEIN"/>
    <property type="match status" value="1"/>
</dbReference>
<evidence type="ECO:0000256" key="1">
    <source>
        <dbReference type="SAM" id="Phobius"/>
    </source>
</evidence>
<name>A0AAV0BZG5_9ASTE</name>
<keyword evidence="1" id="KW-0812">Transmembrane</keyword>
<comment type="caution">
    <text evidence="2">The sequence shown here is derived from an EMBL/GenBank/DDBJ whole genome shotgun (WGS) entry which is preliminary data.</text>
</comment>
<sequence>METQMISSASLLEALAFTNPSYGFLTAVKSIWAWAAVLTVFMGLWKIKSSPKSPNGSLELPDPPRNVALSPPWPVARLPAEPPPPGTGLCTVGLTKGKFTAYFDGEEESDDGGIDDGIYTCKGKRGDGVVLARGLGDEWYESWQRALKTKTGGAGWYCNQDLTVINGNVVRLWGSGCRRRRAAACVGVGCVASW</sequence>
<keyword evidence="1" id="KW-0472">Membrane</keyword>
<feature type="transmembrane region" description="Helical" evidence="1">
    <location>
        <begin position="22"/>
        <end position="45"/>
    </location>
</feature>
<dbReference type="EMBL" id="CAMAPF010000006">
    <property type="protein sequence ID" value="CAH9055535.1"/>
    <property type="molecule type" value="Genomic_DNA"/>
</dbReference>